<evidence type="ECO:0000313" key="3">
    <source>
        <dbReference type="Proteomes" id="UP000267027"/>
    </source>
</evidence>
<reference evidence="4" key="1">
    <citation type="submission" date="2017-02" db="UniProtKB">
        <authorList>
            <consortium name="WormBaseParasite"/>
        </authorList>
    </citation>
    <scope>IDENTIFICATION</scope>
</reference>
<dbReference type="OrthoDB" id="5831031at2759"/>
<sequence>MIDVSSPSSPAMSQRSGSPSTAQSHPHTLWEGAMSALTGTNVLLRATSAACSREVVEMRRRRQCSLEWEFLAAVLDRNFTTKMSPFYNGINIDLNKGAERILSDFGNVCGKNGLRLNFAKTMLMSGELVLHVPLTLNVNITKEFFSELLGATHFVVTLFQTSTARFHNGGDVDHDGSGDGFEEDEIRGIYRQSYLFILFYMTRLHVYRADPSTSDIRFVSSHPLSTKIFQLLRVTSVAA</sequence>
<gene>
    <name evidence="2" type="ORF">ACOC_LOCUS11821</name>
</gene>
<name>A0A0R3PZ71_ANGCS</name>
<proteinExistence type="predicted"/>
<protein>
    <submittedName>
        <fullName evidence="2 4">Uncharacterized protein</fullName>
    </submittedName>
</protein>
<accession>A0A0R3PZ71</accession>
<feature type="region of interest" description="Disordered" evidence="1">
    <location>
        <begin position="1"/>
        <end position="26"/>
    </location>
</feature>
<feature type="compositionally biased region" description="Low complexity" evidence="1">
    <location>
        <begin position="1"/>
        <end position="20"/>
    </location>
</feature>
<dbReference type="Proteomes" id="UP000267027">
    <property type="component" value="Unassembled WGS sequence"/>
</dbReference>
<evidence type="ECO:0000313" key="4">
    <source>
        <dbReference type="WBParaSite" id="ACOC_0001182001-mRNA-1"/>
    </source>
</evidence>
<keyword evidence="3" id="KW-1185">Reference proteome</keyword>
<organism evidence="4">
    <name type="scientific">Angiostrongylus costaricensis</name>
    <name type="common">Nematode worm</name>
    <dbReference type="NCBI Taxonomy" id="334426"/>
    <lineage>
        <taxon>Eukaryota</taxon>
        <taxon>Metazoa</taxon>
        <taxon>Ecdysozoa</taxon>
        <taxon>Nematoda</taxon>
        <taxon>Chromadorea</taxon>
        <taxon>Rhabditida</taxon>
        <taxon>Rhabditina</taxon>
        <taxon>Rhabditomorpha</taxon>
        <taxon>Strongyloidea</taxon>
        <taxon>Metastrongylidae</taxon>
        <taxon>Angiostrongylus</taxon>
    </lineage>
</organism>
<reference evidence="2 3" key="2">
    <citation type="submission" date="2018-11" db="EMBL/GenBank/DDBJ databases">
        <authorList>
            <consortium name="Pathogen Informatics"/>
        </authorList>
    </citation>
    <scope>NUCLEOTIDE SEQUENCE [LARGE SCALE GENOMIC DNA]</scope>
    <source>
        <strain evidence="2 3">Costa Rica</strain>
    </source>
</reference>
<evidence type="ECO:0000256" key="1">
    <source>
        <dbReference type="SAM" id="MobiDB-lite"/>
    </source>
</evidence>
<dbReference type="AlphaFoldDB" id="A0A0R3PZ71"/>
<dbReference type="WBParaSite" id="ACOC_0001182001-mRNA-1">
    <property type="protein sequence ID" value="ACOC_0001182001-mRNA-1"/>
    <property type="gene ID" value="ACOC_0001182001"/>
</dbReference>
<dbReference type="EMBL" id="UYYA01004800">
    <property type="protein sequence ID" value="VDM63406.1"/>
    <property type="molecule type" value="Genomic_DNA"/>
</dbReference>
<evidence type="ECO:0000313" key="2">
    <source>
        <dbReference type="EMBL" id="VDM63406.1"/>
    </source>
</evidence>